<dbReference type="Pfam" id="PF05437">
    <property type="entry name" value="AzlD"/>
    <property type="match status" value="1"/>
</dbReference>
<protein>
    <submittedName>
        <fullName evidence="2">Branched-chain amino acid transporter</fullName>
    </submittedName>
</protein>
<gene>
    <name evidence="2" type="ORF">BKX93_15520</name>
</gene>
<feature type="transmembrane region" description="Helical" evidence="1">
    <location>
        <begin position="6"/>
        <end position="28"/>
    </location>
</feature>
<evidence type="ECO:0000313" key="2">
    <source>
        <dbReference type="EMBL" id="AOZ51269.1"/>
    </source>
</evidence>
<dbReference type="RefSeq" id="WP_070980522.1">
    <property type="nucleotide sequence ID" value="NZ_CP017707.1"/>
</dbReference>
<name>A0A1D9LJ63_9NEIS</name>
<dbReference type="GeneID" id="68842617"/>
<dbReference type="InterPro" id="IPR008407">
    <property type="entry name" value="Brnchd-chn_aa_trnsp_AzlD"/>
</dbReference>
<sequence>MNAWQHWAAIIGMLAATLAVRASFLVFGQRLAFPGWLNRALHYVPAAVLSALVAPMALAPAGTIDLSWHNAYLVGTVIAIAVAWKNGKTLLAIVVSFAVYGALRWLL</sequence>
<reference evidence="2 3" key="1">
    <citation type="submission" date="2016-10" db="EMBL/GenBank/DDBJ databases">
        <title>Chromobacterium muskegensis sp. nov., an insecticidal bacterium isolated from Sphagnum bogs.</title>
        <authorList>
            <person name="Sparks M.E."/>
            <person name="Blackburn M.B."/>
            <person name="Gundersen-Rindal D.E."/>
            <person name="Mitchell A."/>
            <person name="Farrar R."/>
            <person name="Kuhar D."/>
        </authorList>
    </citation>
    <scope>NUCLEOTIDE SEQUENCE [LARGE SCALE GENOMIC DNA]</scope>
    <source>
        <strain evidence="2 3">21-1</strain>
    </source>
</reference>
<evidence type="ECO:0000256" key="1">
    <source>
        <dbReference type="SAM" id="Phobius"/>
    </source>
</evidence>
<accession>A0A1D9LJ63</accession>
<organism evidence="2 3">
    <name type="scientific">Chromobacterium vaccinii</name>
    <dbReference type="NCBI Taxonomy" id="1108595"/>
    <lineage>
        <taxon>Bacteria</taxon>
        <taxon>Pseudomonadati</taxon>
        <taxon>Pseudomonadota</taxon>
        <taxon>Betaproteobacteria</taxon>
        <taxon>Neisseriales</taxon>
        <taxon>Chromobacteriaceae</taxon>
        <taxon>Chromobacterium</taxon>
    </lineage>
</organism>
<dbReference type="KEGG" id="cvc:BKX93_15520"/>
<keyword evidence="1" id="KW-0472">Membrane</keyword>
<dbReference type="AlphaFoldDB" id="A0A1D9LJ63"/>
<keyword evidence="1" id="KW-1133">Transmembrane helix</keyword>
<feature type="transmembrane region" description="Helical" evidence="1">
    <location>
        <begin position="40"/>
        <end position="60"/>
    </location>
</feature>
<keyword evidence="1" id="KW-0812">Transmembrane</keyword>
<evidence type="ECO:0000313" key="3">
    <source>
        <dbReference type="Proteomes" id="UP000178776"/>
    </source>
</evidence>
<dbReference type="EMBL" id="CP017707">
    <property type="protein sequence ID" value="AOZ51269.1"/>
    <property type="molecule type" value="Genomic_DNA"/>
</dbReference>
<proteinExistence type="predicted"/>
<dbReference type="Proteomes" id="UP000178776">
    <property type="component" value="Chromosome"/>
</dbReference>
<dbReference type="STRING" id="1108595.BKX93_15520"/>